<dbReference type="Proteomes" id="UP000182658">
    <property type="component" value="Unassembled WGS sequence"/>
</dbReference>
<evidence type="ECO:0000313" key="7">
    <source>
        <dbReference type="Proteomes" id="UP000182658"/>
    </source>
</evidence>
<evidence type="ECO:0000256" key="3">
    <source>
        <dbReference type="ARBA" id="ARBA00022833"/>
    </source>
</evidence>
<gene>
    <name evidence="6" type="ORF">CONLIGDRAFT_686853</name>
</gene>
<name>A0A1J7IZN8_9PEZI</name>
<evidence type="ECO:0000256" key="1">
    <source>
        <dbReference type="ARBA" id="ARBA00022723"/>
    </source>
</evidence>
<dbReference type="InterPro" id="IPR002893">
    <property type="entry name" value="Znf_MYND"/>
</dbReference>
<dbReference type="PROSITE" id="PS50865">
    <property type="entry name" value="ZF_MYND_2"/>
    <property type="match status" value="1"/>
</dbReference>
<organism evidence="6 7">
    <name type="scientific">Coniochaeta ligniaria NRRL 30616</name>
    <dbReference type="NCBI Taxonomy" id="1408157"/>
    <lineage>
        <taxon>Eukaryota</taxon>
        <taxon>Fungi</taxon>
        <taxon>Dikarya</taxon>
        <taxon>Ascomycota</taxon>
        <taxon>Pezizomycotina</taxon>
        <taxon>Sordariomycetes</taxon>
        <taxon>Sordariomycetidae</taxon>
        <taxon>Coniochaetales</taxon>
        <taxon>Coniochaetaceae</taxon>
        <taxon>Coniochaeta</taxon>
    </lineage>
</organism>
<proteinExistence type="predicted"/>
<evidence type="ECO:0000313" key="6">
    <source>
        <dbReference type="EMBL" id="OIW23080.1"/>
    </source>
</evidence>
<keyword evidence="2 4" id="KW-0863">Zinc-finger</keyword>
<evidence type="ECO:0000259" key="5">
    <source>
        <dbReference type="PROSITE" id="PS50865"/>
    </source>
</evidence>
<accession>A0A1J7IZN8</accession>
<dbReference type="STRING" id="1408157.A0A1J7IZN8"/>
<keyword evidence="1" id="KW-0479">Metal-binding</keyword>
<dbReference type="EMBL" id="KV875108">
    <property type="protein sequence ID" value="OIW23080.1"/>
    <property type="molecule type" value="Genomic_DNA"/>
</dbReference>
<keyword evidence="7" id="KW-1185">Reference proteome</keyword>
<reference evidence="6 7" key="1">
    <citation type="submission" date="2016-10" db="EMBL/GenBank/DDBJ databases">
        <title>Draft genome sequence of Coniochaeta ligniaria NRRL30616, a lignocellulolytic fungus for bioabatement of inhibitors in plant biomass hydrolysates.</title>
        <authorList>
            <consortium name="DOE Joint Genome Institute"/>
            <person name="Jimenez D.J."/>
            <person name="Hector R.E."/>
            <person name="Riley R."/>
            <person name="Sun H."/>
            <person name="Grigoriev I.V."/>
            <person name="Van Elsas J.D."/>
            <person name="Nichols N.N."/>
        </authorList>
    </citation>
    <scope>NUCLEOTIDE SEQUENCE [LARGE SCALE GENOMIC DNA]</scope>
    <source>
        <strain evidence="6 7">NRRL 30616</strain>
    </source>
</reference>
<evidence type="ECO:0000256" key="2">
    <source>
        <dbReference type="ARBA" id="ARBA00022771"/>
    </source>
</evidence>
<evidence type="ECO:0000256" key="4">
    <source>
        <dbReference type="PROSITE-ProRule" id="PRU00134"/>
    </source>
</evidence>
<dbReference type="InParanoid" id="A0A1J7IZN8"/>
<keyword evidence="3" id="KW-0862">Zinc</keyword>
<feature type="domain" description="MYND-type" evidence="5">
    <location>
        <begin position="145"/>
        <end position="191"/>
    </location>
</feature>
<dbReference type="Pfam" id="PF01753">
    <property type="entry name" value="zf-MYND"/>
    <property type="match status" value="1"/>
</dbReference>
<dbReference type="SUPFAM" id="SSF144232">
    <property type="entry name" value="HIT/MYND zinc finger-like"/>
    <property type="match status" value="1"/>
</dbReference>
<dbReference type="Gene3D" id="6.10.140.2220">
    <property type="match status" value="1"/>
</dbReference>
<dbReference type="GO" id="GO:0008270">
    <property type="term" value="F:zinc ion binding"/>
    <property type="evidence" value="ECO:0007669"/>
    <property type="project" value="UniProtKB-KW"/>
</dbReference>
<sequence>METTDSTVPGTSLDNVDPVEAFFQHLLSPSDHHRMTGVEAAYHIHLASRVFLNRADRSTSQDPDFWFLKKIITENLNQPDSATTIWNELVALAIDKKHGHLKDFTSKDRQLHYLHWIASGRQDATSPFTMRHGSNQQGHLLSSTCTVCKAPNATEKCSACLVNPGSEVTFATVYCGRDCQKKDWTRHKVTCMEVRALNRAVEMAKAMFHHALGELYPLEWNLQSIKQIDGIVVARVGNKIQKKVQHEVQFPYDLAESTDIAHAVLTHSQCDAPLTDAISLVEMLIRPACKSIKKVVFVPKNVHRPVRMIFADVNEFSSLHLHEVIRATLPCGLEFAIDLTSAQMGWKEILTPWASYSGSRVHQVRDHSLVPPRILCKPYFEANLRGELPALRPRAAVIEAVVHGLANQLGILYLEENVRKVLYLKAPDFAVARTTLVEAGKRGLSYVAQLAREDSARPVFAVDPGLLQTLSVQSDESAFRVACCEVELFFFTRGELMRAKRDMAKTIELVRPRWQRELKLGGIKGLDVKWRSGTM</sequence>
<protein>
    <recommendedName>
        <fullName evidence="5">MYND-type domain-containing protein</fullName>
    </recommendedName>
</protein>
<dbReference type="OrthoDB" id="432970at2759"/>
<dbReference type="AlphaFoldDB" id="A0A1J7IZN8"/>